<proteinExistence type="predicted"/>
<comment type="caution">
    <text evidence="4">The sequence shown here is derived from an EMBL/GenBank/DDBJ whole genome shotgun (WGS) entry which is preliminary data.</text>
</comment>
<dbReference type="PANTHER" id="PTHR45910">
    <property type="entry name" value="N-ALPHA-ACETYLTRANSFERASE 20"/>
    <property type="match status" value="1"/>
</dbReference>
<reference evidence="4 5" key="1">
    <citation type="submission" date="2018-11" db="EMBL/GenBank/DDBJ databases">
        <title>Genome sequence of Saitozyma podzolica DSM 27192.</title>
        <authorList>
            <person name="Aliyu H."/>
            <person name="Gorte O."/>
            <person name="Ochsenreither K."/>
        </authorList>
    </citation>
    <scope>NUCLEOTIDE SEQUENCE [LARGE SCALE GENOMIC DNA]</scope>
    <source>
        <strain evidence="4 5">DSM 27192</strain>
    </source>
</reference>
<dbReference type="Pfam" id="PF00583">
    <property type="entry name" value="Acetyltransf_1"/>
    <property type="match status" value="1"/>
</dbReference>
<keyword evidence="2" id="KW-0012">Acyltransferase</keyword>
<sequence>MSVIRPFDPTDILRFNKVNQDPWTATYHNGYYCSYAAQWPDFCYTAESSCDGGIDAYMIAKHEPPAPDPQHHGHLTALSISPPSRGLGLARIFMALLEQLSGPGKDCVDAWFVDLFVRCNNTRAVSMYEKMGYSVFRRVVDYYHGMEGVGSTRDELDGFDMRKSMPKDATGRHVRPNGRDILVSPEQVWA</sequence>
<dbReference type="STRING" id="1890683.A0A427YCY9"/>
<evidence type="ECO:0000313" key="5">
    <source>
        <dbReference type="Proteomes" id="UP000279259"/>
    </source>
</evidence>
<keyword evidence="5" id="KW-1185">Reference proteome</keyword>
<evidence type="ECO:0000259" key="3">
    <source>
        <dbReference type="PROSITE" id="PS51186"/>
    </source>
</evidence>
<dbReference type="OrthoDB" id="10264728at2759"/>
<dbReference type="GO" id="GO:0004596">
    <property type="term" value="F:protein-N-terminal amino-acid acetyltransferase activity"/>
    <property type="evidence" value="ECO:0007669"/>
    <property type="project" value="TreeGrafter"/>
</dbReference>
<dbReference type="AlphaFoldDB" id="A0A427YCY9"/>
<dbReference type="Proteomes" id="UP000279259">
    <property type="component" value="Unassembled WGS sequence"/>
</dbReference>
<dbReference type="InterPro" id="IPR051646">
    <property type="entry name" value="NatB_acetyltransferase_subunit"/>
</dbReference>
<protein>
    <submittedName>
        <fullName evidence="4">N-terminal acetyltransferase</fullName>
    </submittedName>
</protein>
<organism evidence="4 5">
    <name type="scientific">Saitozyma podzolica</name>
    <dbReference type="NCBI Taxonomy" id="1890683"/>
    <lineage>
        <taxon>Eukaryota</taxon>
        <taxon>Fungi</taxon>
        <taxon>Dikarya</taxon>
        <taxon>Basidiomycota</taxon>
        <taxon>Agaricomycotina</taxon>
        <taxon>Tremellomycetes</taxon>
        <taxon>Tremellales</taxon>
        <taxon>Trimorphomycetaceae</taxon>
        <taxon>Saitozyma</taxon>
    </lineage>
</organism>
<name>A0A427YCY9_9TREE</name>
<dbReference type="PANTHER" id="PTHR45910:SF1">
    <property type="entry name" value="N-ALPHA-ACETYLTRANSFERASE 20"/>
    <property type="match status" value="1"/>
</dbReference>
<keyword evidence="1 4" id="KW-0808">Transferase</keyword>
<dbReference type="PROSITE" id="PS51186">
    <property type="entry name" value="GNAT"/>
    <property type="match status" value="1"/>
</dbReference>
<dbReference type="Gene3D" id="3.40.630.30">
    <property type="match status" value="1"/>
</dbReference>
<dbReference type="InterPro" id="IPR000182">
    <property type="entry name" value="GNAT_dom"/>
</dbReference>
<evidence type="ECO:0000256" key="2">
    <source>
        <dbReference type="ARBA" id="ARBA00023315"/>
    </source>
</evidence>
<dbReference type="GO" id="GO:0031416">
    <property type="term" value="C:NatB complex"/>
    <property type="evidence" value="ECO:0007669"/>
    <property type="project" value="TreeGrafter"/>
</dbReference>
<gene>
    <name evidence="4" type="primary">NAT3</name>
    <name evidence="4" type="ORF">EHS25_003042</name>
</gene>
<evidence type="ECO:0000313" key="4">
    <source>
        <dbReference type="EMBL" id="RSH88814.1"/>
    </source>
</evidence>
<dbReference type="InterPro" id="IPR016181">
    <property type="entry name" value="Acyl_CoA_acyltransferase"/>
</dbReference>
<dbReference type="EMBL" id="RSCD01000016">
    <property type="protein sequence ID" value="RSH88814.1"/>
    <property type="molecule type" value="Genomic_DNA"/>
</dbReference>
<feature type="domain" description="N-acetyltransferase" evidence="3">
    <location>
        <begin position="2"/>
        <end position="166"/>
    </location>
</feature>
<evidence type="ECO:0000256" key="1">
    <source>
        <dbReference type="ARBA" id="ARBA00022679"/>
    </source>
</evidence>
<dbReference type="SUPFAM" id="SSF55729">
    <property type="entry name" value="Acyl-CoA N-acyltransferases (Nat)"/>
    <property type="match status" value="1"/>
</dbReference>
<accession>A0A427YCY9</accession>